<evidence type="ECO:0000256" key="8">
    <source>
        <dbReference type="ARBA" id="ARBA00022989"/>
    </source>
</evidence>
<dbReference type="HAMAP" id="MF_01810">
    <property type="entry name" value="YidC_type1"/>
    <property type="match status" value="1"/>
</dbReference>
<evidence type="ECO:0000259" key="15">
    <source>
        <dbReference type="Pfam" id="PF14849"/>
    </source>
</evidence>
<dbReference type="Gene3D" id="2.70.98.90">
    <property type="match status" value="1"/>
</dbReference>
<evidence type="ECO:0000256" key="13">
    <source>
        <dbReference type="HAMAP-Rule" id="MF_01810"/>
    </source>
</evidence>
<comment type="subcellular location">
    <subcellularLocation>
        <location evidence="1">Cell inner membrane</location>
        <topology evidence="1">Multi-pass membrane protein</topology>
    </subcellularLocation>
    <subcellularLocation>
        <location evidence="13">Cell membrane</location>
        <topology evidence="13">Multi-pass membrane protein</topology>
    </subcellularLocation>
</comment>
<dbReference type="PANTHER" id="PTHR12428">
    <property type="entry name" value="OXA1"/>
    <property type="match status" value="1"/>
</dbReference>
<evidence type="ECO:0000256" key="1">
    <source>
        <dbReference type="ARBA" id="ARBA00004429"/>
    </source>
</evidence>
<dbReference type="InterPro" id="IPR038221">
    <property type="entry name" value="YidC_periplasmic_sf"/>
</dbReference>
<evidence type="ECO:0000313" key="17">
    <source>
        <dbReference type="Proteomes" id="UP000823641"/>
    </source>
</evidence>
<dbReference type="Pfam" id="PF02096">
    <property type="entry name" value="60KD_IMP"/>
    <property type="match status" value="1"/>
</dbReference>
<evidence type="ECO:0000256" key="6">
    <source>
        <dbReference type="ARBA" id="ARBA00022692"/>
    </source>
</evidence>
<evidence type="ECO:0000256" key="2">
    <source>
        <dbReference type="ARBA" id="ARBA00010527"/>
    </source>
</evidence>
<feature type="transmembrane region" description="Helical" evidence="13">
    <location>
        <begin position="573"/>
        <end position="593"/>
    </location>
</feature>
<feature type="transmembrane region" description="Helical" evidence="13">
    <location>
        <begin position="386"/>
        <end position="410"/>
    </location>
</feature>
<evidence type="ECO:0000256" key="3">
    <source>
        <dbReference type="ARBA" id="ARBA00015325"/>
    </source>
</evidence>
<dbReference type="GO" id="GO:0015031">
    <property type="term" value="P:protein transport"/>
    <property type="evidence" value="ECO:0007669"/>
    <property type="project" value="UniProtKB-KW"/>
</dbReference>
<evidence type="ECO:0000256" key="11">
    <source>
        <dbReference type="ARBA" id="ARBA00033245"/>
    </source>
</evidence>
<protein>
    <recommendedName>
        <fullName evidence="3 13">Membrane protein insertase YidC</fullName>
    </recommendedName>
    <alternativeName>
        <fullName evidence="12 13">Foldase YidC</fullName>
    </alternativeName>
    <alternativeName>
        <fullName evidence="13">Membrane protein YidC</fullName>
    </alternativeName>
    <alternativeName>
        <fullName evidence="11 13">membrane integrase YidC</fullName>
    </alternativeName>
</protein>
<feature type="transmembrane region" description="Helical" evidence="13">
    <location>
        <begin position="547"/>
        <end position="567"/>
    </location>
</feature>
<keyword evidence="8 13" id="KW-1133">Transmembrane helix</keyword>
<dbReference type="InterPro" id="IPR028055">
    <property type="entry name" value="YidC/Oxa/ALB_C"/>
</dbReference>
<dbReference type="NCBIfam" id="NF002356">
    <property type="entry name" value="PRK01318.2-3"/>
    <property type="match status" value="1"/>
</dbReference>
<evidence type="ECO:0000256" key="4">
    <source>
        <dbReference type="ARBA" id="ARBA00022448"/>
    </source>
</evidence>
<organism evidence="16 17">
    <name type="scientific">Candidatus Gallipaludibacter merdavium</name>
    <dbReference type="NCBI Taxonomy" id="2840839"/>
    <lineage>
        <taxon>Bacteria</taxon>
        <taxon>Pseudomonadati</taxon>
        <taxon>Bacteroidota</taxon>
        <taxon>Bacteroidia</taxon>
        <taxon>Bacteroidales</taxon>
        <taxon>Candidatus Gallipaludibacter</taxon>
    </lineage>
</organism>
<accession>A0A9D9N3T5</accession>
<dbReference type="Proteomes" id="UP000823641">
    <property type="component" value="Unassembled WGS sequence"/>
</dbReference>
<dbReference type="PRINTS" id="PR00701">
    <property type="entry name" value="60KDINNERMP"/>
</dbReference>
<comment type="similarity">
    <text evidence="2 13">Belongs to the OXA1/ALB3/YidC family. Type 1 subfamily.</text>
</comment>
<keyword evidence="9 13" id="KW-0472">Membrane</keyword>
<evidence type="ECO:0000256" key="5">
    <source>
        <dbReference type="ARBA" id="ARBA00022475"/>
    </source>
</evidence>
<dbReference type="InterPro" id="IPR019998">
    <property type="entry name" value="Membr_insert_YidC"/>
</dbReference>
<dbReference type="GO" id="GO:0005886">
    <property type="term" value="C:plasma membrane"/>
    <property type="evidence" value="ECO:0007669"/>
    <property type="project" value="UniProtKB-SubCell"/>
</dbReference>
<evidence type="ECO:0000256" key="9">
    <source>
        <dbReference type="ARBA" id="ARBA00023136"/>
    </source>
</evidence>
<keyword evidence="5 13" id="KW-1003">Cell membrane</keyword>
<comment type="subunit">
    <text evidence="13">Interacts with the Sec translocase complex via SecD. Specifically interacts with transmembrane segments of nascent integral membrane proteins during membrane integration.</text>
</comment>
<dbReference type="NCBIfam" id="TIGR03592">
    <property type="entry name" value="yidC_oxa1_cterm"/>
    <property type="match status" value="1"/>
</dbReference>
<name>A0A9D9N3T5_9BACT</name>
<dbReference type="Pfam" id="PF14849">
    <property type="entry name" value="YidC_periplas"/>
    <property type="match status" value="1"/>
</dbReference>
<dbReference type="NCBIfam" id="TIGR03593">
    <property type="entry name" value="yidC_nterm"/>
    <property type="match status" value="1"/>
</dbReference>
<proteinExistence type="inferred from homology"/>
<evidence type="ECO:0000256" key="10">
    <source>
        <dbReference type="ARBA" id="ARBA00023186"/>
    </source>
</evidence>
<comment type="function">
    <text evidence="13">Required for the insertion and/or proper folding and/or complex formation of integral membrane proteins into the membrane. Involved in integration of membrane proteins that insert both dependently and independently of the Sec translocase complex, as well as at least some lipoproteins. Aids folding of multispanning membrane proteins.</text>
</comment>
<dbReference type="InterPro" id="IPR047196">
    <property type="entry name" value="YidC_ALB_C"/>
</dbReference>
<reference evidence="16" key="2">
    <citation type="journal article" date="2021" name="PeerJ">
        <title>Extensive microbial diversity within the chicken gut microbiome revealed by metagenomics and culture.</title>
        <authorList>
            <person name="Gilroy R."/>
            <person name="Ravi A."/>
            <person name="Getino M."/>
            <person name="Pursley I."/>
            <person name="Horton D.L."/>
            <person name="Alikhan N.F."/>
            <person name="Baker D."/>
            <person name="Gharbi K."/>
            <person name="Hall N."/>
            <person name="Watson M."/>
            <person name="Adriaenssens E.M."/>
            <person name="Foster-Nyarko E."/>
            <person name="Jarju S."/>
            <person name="Secka A."/>
            <person name="Antonio M."/>
            <person name="Oren A."/>
            <person name="Chaudhuri R.R."/>
            <person name="La Ragione R."/>
            <person name="Hildebrand F."/>
            <person name="Pallen M.J."/>
        </authorList>
    </citation>
    <scope>NUCLEOTIDE SEQUENCE</scope>
    <source>
        <strain evidence="16">G3-3990</strain>
    </source>
</reference>
<dbReference type="InterPro" id="IPR028053">
    <property type="entry name" value="Membr_insert_YidC_N"/>
</dbReference>
<comment type="caution">
    <text evidence="16">The sequence shown here is derived from an EMBL/GenBank/DDBJ whole genome shotgun (WGS) entry which is preliminary data.</text>
</comment>
<reference evidence="16" key="1">
    <citation type="submission" date="2020-10" db="EMBL/GenBank/DDBJ databases">
        <authorList>
            <person name="Gilroy R."/>
        </authorList>
    </citation>
    <scope>NUCLEOTIDE SEQUENCE</scope>
    <source>
        <strain evidence="16">G3-3990</strain>
    </source>
</reference>
<feature type="domain" description="Membrane insertase YidC N-terminal" evidence="15">
    <location>
        <begin position="98"/>
        <end position="366"/>
    </location>
</feature>
<keyword evidence="10 13" id="KW-0143">Chaperone</keyword>
<dbReference type="AlphaFoldDB" id="A0A9D9N3T5"/>
<evidence type="ECO:0000256" key="7">
    <source>
        <dbReference type="ARBA" id="ARBA00022927"/>
    </source>
</evidence>
<feature type="transmembrane region" description="Helical" evidence="13">
    <location>
        <begin position="460"/>
        <end position="481"/>
    </location>
</feature>
<dbReference type="PANTHER" id="PTHR12428:SF65">
    <property type="entry name" value="CYTOCHROME C OXIDASE ASSEMBLY PROTEIN COX18, MITOCHONDRIAL"/>
    <property type="match status" value="1"/>
</dbReference>
<gene>
    <name evidence="13 16" type="primary">yidC</name>
    <name evidence="16" type="ORF">IAA73_03150</name>
</gene>
<dbReference type="GO" id="GO:0051205">
    <property type="term" value="P:protein insertion into membrane"/>
    <property type="evidence" value="ECO:0007669"/>
    <property type="project" value="TreeGrafter"/>
</dbReference>
<dbReference type="EMBL" id="JADIMG010000033">
    <property type="protein sequence ID" value="MBO8459317.1"/>
    <property type="molecule type" value="Genomic_DNA"/>
</dbReference>
<feature type="transmembrane region" description="Helical" evidence="13">
    <location>
        <begin position="6"/>
        <end position="23"/>
    </location>
</feature>
<dbReference type="InterPro" id="IPR001708">
    <property type="entry name" value="YidC/ALB3/OXA1/COX18"/>
</dbReference>
<keyword evidence="4 13" id="KW-0813">Transport</keyword>
<evidence type="ECO:0000256" key="12">
    <source>
        <dbReference type="ARBA" id="ARBA00033342"/>
    </source>
</evidence>
<evidence type="ECO:0000313" key="16">
    <source>
        <dbReference type="EMBL" id="MBO8459317.1"/>
    </source>
</evidence>
<keyword evidence="6 13" id="KW-0812">Transmembrane</keyword>
<keyword evidence="7 13" id="KW-0653">Protein transport</keyword>
<evidence type="ECO:0000259" key="14">
    <source>
        <dbReference type="Pfam" id="PF02096"/>
    </source>
</evidence>
<dbReference type="CDD" id="cd19961">
    <property type="entry name" value="EcYidC-like_peri"/>
    <property type="match status" value="1"/>
</dbReference>
<dbReference type="GO" id="GO:0032977">
    <property type="term" value="F:membrane insertase activity"/>
    <property type="evidence" value="ECO:0007669"/>
    <property type="project" value="InterPro"/>
</dbReference>
<dbReference type="CDD" id="cd20070">
    <property type="entry name" value="5TM_YidC_Alb3"/>
    <property type="match status" value="1"/>
</dbReference>
<sequence>MDKNTVVGFILIALILIGFGWMNRPSQEEIARRQRYNDSIVAAQQMAEAQRLAEEEAHKTASLLQESALETDSIAIAEKVHGLFGAFAPSALGEDKHWTLESDLLRLTFSSKGGRLVEAELKEYRTHDSLPLILFTEDQSNLGFTIVTGNNRVLNTNDMYFVPVGDVQKDADGNQVLRMRLLTDTTAYMDFVYTIPANDYMVGMSIESYQMDKVMPSGMNYLEMQWQAKIKQQERGRKFEERYSMVQYKFVADDVENLNASKNDRKMLGGNVKWIAFKDQFFSSVLIADNYFTSTVVESHVENRNSGYLKNCFAEMAVAYDPTGKEKTGFRFYLGPNHFKTLAAYDKGVDKENRLQLNKLVPLGWKLWGWINRIAVIPMFDFFSRYISNFGIIILLMTIVIKLVLFPLTYKSYLSSAKMRVLKPEIDEIYARIPAEKAMERQRATMELYSKVGVSPMSGCLPMLLQMPILLAMFSFFPASIELRQQSFLWADDLSSYDAILSWDTYIPLISNTFGNHISLFCLLMTVTNIIYTKLNMASTAGSDQMAAMKWMMYLMPIMFLFIFNNYAAGLSYYYFVSLLITILQTYIFRWTINDEKLLAKLHEKRKKNEKAPKKTGFAARLEKMQREQMAYQREQMKRNAKR</sequence>
<feature type="domain" description="Membrane insertase YidC/Oxa/ALB C-terminal" evidence="14">
    <location>
        <begin position="390"/>
        <end position="589"/>
    </location>
</feature>